<proteinExistence type="predicted"/>
<reference evidence="1 2" key="1">
    <citation type="journal article" date="2022" name="bioRxiv">
        <title>Genomics of Preaxostyla Flagellates Illuminates Evolutionary Transitions and the Path Towards Mitochondrial Loss.</title>
        <authorList>
            <person name="Novak L.V.F."/>
            <person name="Treitli S.C."/>
            <person name="Pyrih J."/>
            <person name="Halakuc P."/>
            <person name="Pipaliya S.V."/>
            <person name="Vacek V."/>
            <person name="Brzon O."/>
            <person name="Soukal P."/>
            <person name="Eme L."/>
            <person name="Dacks J.B."/>
            <person name="Karnkowska A."/>
            <person name="Elias M."/>
            <person name="Hampl V."/>
        </authorList>
    </citation>
    <scope>NUCLEOTIDE SEQUENCE [LARGE SCALE GENOMIC DNA]</scope>
    <source>
        <strain evidence="1">NAU3</strain>
        <tissue evidence="1">Gut</tissue>
    </source>
</reference>
<organism evidence="1 2">
    <name type="scientific">Blattamonas nauphoetae</name>
    <dbReference type="NCBI Taxonomy" id="2049346"/>
    <lineage>
        <taxon>Eukaryota</taxon>
        <taxon>Metamonada</taxon>
        <taxon>Preaxostyla</taxon>
        <taxon>Oxymonadida</taxon>
        <taxon>Blattamonas</taxon>
    </lineage>
</organism>
<gene>
    <name evidence="1" type="ORF">BLNAU_24834</name>
</gene>
<keyword evidence="2" id="KW-1185">Reference proteome</keyword>
<dbReference type="Proteomes" id="UP001281761">
    <property type="component" value="Unassembled WGS sequence"/>
</dbReference>
<evidence type="ECO:0000313" key="1">
    <source>
        <dbReference type="EMBL" id="KAK2940250.1"/>
    </source>
</evidence>
<name>A0ABQ9WLA8_9EUKA</name>
<evidence type="ECO:0000313" key="2">
    <source>
        <dbReference type="Proteomes" id="UP001281761"/>
    </source>
</evidence>
<dbReference type="EMBL" id="JARBJD010000704">
    <property type="protein sequence ID" value="KAK2940250.1"/>
    <property type="molecule type" value="Genomic_DNA"/>
</dbReference>
<protein>
    <submittedName>
        <fullName evidence="1">Uncharacterized protein</fullName>
    </submittedName>
</protein>
<comment type="caution">
    <text evidence="1">The sequence shown here is derived from an EMBL/GenBank/DDBJ whole genome shotgun (WGS) entry which is preliminary data.</text>
</comment>
<accession>A0ABQ9WLA8</accession>
<sequence length="1121" mass="127393">MTGQWKLNFILQFEQRHCMMDRLADKPGTRLGGLKSNLHLAIEHIYIAEVITESSTLSQPHLHRPQTQTLLLPMDLIFERFLRNNPTAFFQTFNLHRPPSVKSSSALLSSDSTLLVRCIRVHFNERTLTVFMDILGYLADQQVTSDDFHQLYSSFPPLAFSTFSSPLLTSSKVFKMLTPFDSNPDDREVTLLRFVGDLVVSLHWLNIPAHFDSPLLCHLPSLASAQRGVLKLSPLTLASSPRHPTHRSIVRRMYRTLHKTIRWHEPIPCTSFAVSTVIALERDSPGPHHTPSPPLSFQVLPVPAIVSAALEFFHRFVTVEITPKPYHLRQTRMNTYLAADQLMQLQCHDFWDFNDESKPHLLHFVPIQTGAPLTFDDSTWFVLLSAHQPRLSSALLGILEAEIRYSSDSSVELALKSGFIAEFLSALDVQTLLATDLSHPLHAALFSFLVALVRAMEYVHKSEYTESRKTCPPYPLPCKPSQPRTWRHGHAVLPSPLDELSIQNMLYPVLSLFRTAFEIAEEKEALSQFLPELLVSVWEERRKRGLVAAECAPLFMSTPLHPRLLPDNLKTVIDSASSLLESPSPLSHSDAVDVAAFLMCFRDVFFTRQSEENKKWLRFTMNYRRYLSPPLMSSIAKLLILSALSRNDEVRFESFSLWGFIFQCREANMKFVMTQPSLMKHLIDIVSELSLPRSDFDRRTLNQLFGTVANNCIIVMMHLSQSALKSRDDDTLESNLKERILVPTRDFLVAWAKSSSAALLQSDTLQHLASRPHLERFVSGVWEEVRTEAIRQICPDGNVSEAPSFLTVELFSPMSAERMISPLSSLSLYLSTSPFPPQPVLSSIHLLLRRLERHRPSVFSNTSPRLCDWITSNSRFAECFVEAITTIFLVDDTVLHAEAVSIVSSLISGRDAVPHALVQANVFQHFWVVLEKLTTSQRWKGTDRSDLYNTSHLHRLLLFSISACFKNRIISNDTDLLQKVLIPCQPFIKSFLSAVLYDENKLRSRTIGLLVNVGKTESFFPLLSDIVETSGFHLVTMSLCDTTVRQANYRDERSALLSTFNWPHPNHQRTLRTMMKGRNEEGHEDLIVQAIALLFYRRQNRVNPSPMLGIVNTMGMNVLGQ</sequence>